<dbReference type="SMART" id="SM00421">
    <property type="entry name" value="HTH_LUXR"/>
    <property type="match status" value="1"/>
</dbReference>
<sequence length="77" mass="8781">MPDAEMTLIVRLLVEGAQDREIADRLHLGLRTVERRISCTMTQYGLRNRFQLGALALHLGWLDGHDIARLIQTQQAN</sequence>
<evidence type="ECO:0000313" key="3">
    <source>
        <dbReference type="Proteomes" id="UP001059617"/>
    </source>
</evidence>
<feature type="domain" description="HTH luxR-type" evidence="1">
    <location>
        <begin position="3"/>
        <end position="56"/>
    </location>
</feature>
<protein>
    <recommendedName>
        <fullName evidence="1">HTH luxR-type domain-containing protein</fullName>
    </recommendedName>
</protein>
<proteinExistence type="predicted"/>
<dbReference type="RefSeq" id="WP_259863735.1">
    <property type="nucleotide sequence ID" value="NZ_CP073720.1"/>
</dbReference>
<dbReference type="EMBL" id="CP073720">
    <property type="protein sequence ID" value="UWP85598.1"/>
    <property type="molecule type" value="Genomic_DNA"/>
</dbReference>
<dbReference type="InterPro" id="IPR036388">
    <property type="entry name" value="WH-like_DNA-bd_sf"/>
</dbReference>
<dbReference type="InterPro" id="IPR016032">
    <property type="entry name" value="Sig_transdc_resp-reg_C-effctor"/>
</dbReference>
<gene>
    <name evidence="2" type="ORF">Dfulv_15675</name>
</gene>
<organism evidence="2 3">
    <name type="scientific">Dactylosporangium fulvum</name>
    <dbReference type="NCBI Taxonomy" id="53359"/>
    <lineage>
        <taxon>Bacteria</taxon>
        <taxon>Bacillati</taxon>
        <taxon>Actinomycetota</taxon>
        <taxon>Actinomycetes</taxon>
        <taxon>Micromonosporales</taxon>
        <taxon>Micromonosporaceae</taxon>
        <taxon>Dactylosporangium</taxon>
    </lineage>
</organism>
<reference evidence="2" key="2">
    <citation type="submission" date="2022-09" db="EMBL/GenBank/DDBJ databases">
        <title>Biosynthetic gene clusters of Dactylosporangioum fulvum.</title>
        <authorList>
            <person name="Caradec T."/>
        </authorList>
    </citation>
    <scope>NUCLEOTIDE SEQUENCE</scope>
    <source>
        <strain evidence="2">NRRL B-16292</strain>
    </source>
</reference>
<evidence type="ECO:0000259" key="1">
    <source>
        <dbReference type="SMART" id="SM00421"/>
    </source>
</evidence>
<dbReference type="SUPFAM" id="SSF46894">
    <property type="entry name" value="C-terminal effector domain of the bipartite response regulators"/>
    <property type="match status" value="1"/>
</dbReference>
<dbReference type="InterPro" id="IPR000792">
    <property type="entry name" value="Tscrpt_reg_LuxR_C"/>
</dbReference>
<dbReference type="Gene3D" id="1.10.10.10">
    <property type="entry name" value="Winged helix-like DNA-binding domain superfamily/Winged helix DNA-binding domain"/>
    <property type="match status" value="1"/>
</dbReference>
<keyword evidence="3" id="KW-1185">Reference proteome</keyword>
<accession>A0ABY5W6B0</accession>
<dbReference type="Proteomes" id="UP001059617">
    <property type="component" value="Chromosome"/>
</dbReference>
<reference evidence="2" key="1">
    <citation type="submission" date="2021-04" db="EMBL/GenBank/DDBJ databases">
        <authorList>
            <person name="Hartkoorn R.C."/>
            <person name="Beaudoing E."/>
            <person name="Hot D."/>
        </authorList>
    </citation>
    <scope>NUCLEOTIDE SEQUENCE</scope>
    <source>
        <strain evidence="2">NRRL B-16292</strain>
    </source>
</reference>
<evidence type="ECO:0000313" key="2">
    <source>
        <dbReference type="EMBL" id="UWP85598.1"/>
    </source>
</evidence>
<name>A0ABY5W6B0_9ACTN</name>